<organism evidence="5 6">
    <name type="scientific">Cyclospora cayetanensis</name>
    <dbReference type="NCBI Taxonomy" id="88456"/>
    <lineage>
        <taxon>Eukaryota</taxon>
        <taxon>Sar</taxon>
        <taxon>Alveolata</taxon>
        <taxon>Apicomplexa</taxon>
        <taxon>Conoidasida</taxon>
        <taxon>Coccidia</taxon>
        <taxon>Eucoccidiorida</taxon>
        <taxon>Eimeriorina</taxon>
        <taxon>Eimeriidae</taxon>
        <taxon>Cyclospora</taxon>
    </lineage>
</organism>
<evidence type="ECO:0000313" key="6">
    <source>
        <dbReference type="Proteomes" id="UP000095192"/>
    </source>
</evidence>
<dbReference type="InterPro" id="IPR000177">
    <property type="entry name" value="Apple"/>
</dbReference>
<dbReference type="CDD" id="cd01100">
    <property type="entry name" value="APPLE_Factor_XI_like"/>
    <property type="match status" value="2"/>
</dbReference>
<dbReference type="SUPFAM" id="SSF57414">
    <property type="entry name" value="Hairpin loop containing domain-like"/>
    <property type="match status" value="4"/>
</dbReference>
<evidence type="ECO:0000259" key="4">
    <source>
        <dbReference type="PROSITE" id="PS50948"/>
    </source>
</evidence>
<dbReference type="InterPro" id="IPR003609">
    <property type="entry name" value="Pan_app"/>
</dbReference>
<evidence type="ECO:0000256" key="2">
    <source>
        <dbReference type="ARBA" id="ARBA00023157"/>
    </source>
</evidence>
<evidence type="ECO:0000256" key="3">
    <source>
        <dbReference type="SAM" id="SignalP"/>
    </source>
</evidence>
<protein>
    <submittedName>
        <fullName evidence="5">PAN domain-containing protein</fullName>
    </submittedName>
</protein>
<dbReference type="PROSITE" id="PS50948">
    <property type="entry name" value="PAN"/>
    <property type="match status" value="1"/>
</dbReference>
<dbReference type="GO" id="GO:0005576">
    <property type="term" value="C:extracellular region"/>
    <property type="evidence" value="ECO:0007669"/>
    <property type="project" value="InterPro"/>
</dbReference>
<dbReference type="PANTHER" id="PTHR33946:SF4">
    <property type="entry name" value="COAGULATION FACTOR XI"/>
    <property type="match status" value="1"/>
</dbReference>
<dbReference type="EMBL" id="JROU02001399">
    <property type="protein sequence ID" value="OEH76597.1"/>
    <property type="molecule type" value="Genomic_DNA"/>
</dbReference>
<dbReference type="Pfam" id="PF14295">
    <property type="entry name" value="PAN_4"/>
    <property type="match status" value="3"/>
</dbReference>
<feature type="signal peptide" evidence="3">
    <location>
        <begin position="1"/>
        <end position="21"/>
    </location>
</feature>
<keyword evidence="3" id="KW-0732">Signal</keyword>
<name>A0A1D3CZG8_9EIME</name>
<keyword evidence="6" id="KW-1185">Reference proteome</keyword>
<proteinExistence type="predicted"/>
<dbReference type="SMART" id="SM00223">
    <property type="entry name" value="APPLE"/>
    <property type="match status" value="4"/>
</dbReference>
<dbReference type="InParanoid" id="A0A1D3CZG8"/>
<keyword evidence="1" id="KW-0677">Repeat</keyword>
<dbReference type="Gene3D" id="3.50.4.10">
    <property type="entry name" value="Hepatocyte Growth Factor"/>
    <property type="match status" value="4"/>
</dbReference>
<reference evidence="5 6" key="1">
    <citation type="journal article" date="2016" name="BMC Genomics">
        <title>Comparative genomics reveals Cyclospora cayetanensis possesses coccidia-like metabolism and invasion components but unique surface antigens.</title>
        <authorList>
            <person name="Liu S."/>
            <person name="Wang L."/>
            <person name="Zheng H."/>
            <person name="Xu Z."/>
            <person name="Roellig D.M."/>
            <person name="Li N."/>
            <person name="Frace M.A."/>
            <person name="Tang K."/>
            <person name="Arrowood M.J."/>
            <person name="Moss D.M."/>
            <person name="Zhang L."/>
            <person name="Feng Y."/>
            <person name="Xiao L."/>
        </authorList>
    </citation>
    <scope>NUCLEOTIDE SEQUENCE [LARGE SCALE GENOMIC DNA]</scope>
    <source>
        <strain evidence="5 6">CHN_HEN01</strain>
    </source>
</reference>
<dbReference type="VEuPathDB" id="ToxoDB:LOC34620241"/>
<accession>A0A1D3CZG8</accession>
<feature type="domain" description="Apple" evidence="4">
    <location>
        <begin position="22"/>
        <end position="91"/>
    </location>
</feature>
<sequence>MTAGVKFVALAALLSAAPAWGCFLDHTDYQGADLDRLLGKVMTAAQCQSACQGIQDCTHWTYQPTTNSCYMKSGSPVPSPAEGLISGPRICPGPVDCSQAGIDLFGDDIINTEVANALACQYQCVAVNGCMFWTFISSTRRCYMKGANVDPQPHKEAISGPRECPTTEPISCEMSTDFQGHDIRGFHGTVKDVAACQELCKGFNNCFYWTFVQSTASCYLKSQSAAEGREYNPQAFSGTRNCDLSTHPVSPLPTTTTTAPPSSCLLENYDYPGSDITSFGLGSVTKPEACQLLCQYSEECAHFTFFEGTCYFKSEAAPQAITPKLVSHFKSPIVQYHGGARMMQADAHTRRTLTYSSRLGGP</sequence>
<dbReference type="VEuPathDB" id="ToxoDB:cyc_03572"/>
<dbReference type="GO" id="GO:0006508">
    <property type="term" value="P:proteolysis"/>
    <property type="evidence" value="ECO:0007669"/>
    <property type="project" value="InterPro"/>
</dbReference>
<dbReference type="Pfam" id="PF00024">
    <property type="entry name" value="PAN_1"/>
    <property type="match status" value="1"/>
</dbReference>
<feature type="chain" id="PRO_5008914031" evidence="3">
    <location>
        <begin position="22"/>
        <end position="362"/>
    </location>
</feature>
<evidence type="ECO:0000256" key="1">
    <source>
        <dbReference type="ARBA" id="ARBA00022737"/>
    </source>
</evidence>
<gene>
    <name evidence="5" type="ORF">cyc_03572</name>
</gene>
<dbReference type="AlphaFoldDB" id="A0A1D3CZG8"/>
<comment type="caution">
    <text evidence="5">The sequence shown here is derived from an EMBL/GenBank/DDBJ whole genome shotgun (WGS) entry which is preliminary data.</text>
</comment>
<keyword evidence="2" id="KW-1015">Disulfide bond</keyword>
<dbReference type="Proteomes" id="UP000095192">
    <property type="component" value="Unassembled WGS sequence"/>
</dbReference>
<dbReference type="PANTHER" id="PTHR33946">
    <property type="match status" value="1"/>
</dbReference>
<evidence type="ECO:0000313" key="5">
    <source>
        <dbReference type="EMBL" id="OEH76597.1"/>
    </source>
</evidence>